<dbReference type="EMBL" id="JAIVGD010000005">
    <property type="protein sequence ID" value="KAH0775053.1"/>
    <property type="molecule type" value="Genomic_DNA"/>
</dbReference>
<evidence type="ECO:0000313" key="3">
    <source>
        <dbReference type="EMBL" id="KAH0775053.1"/>
    </source>
</evidence>
<dbReference type="InterPro" id="IPR036296">
    <property type="entry name" value="SKP1-like_dim_sf"/>
</dbReference>
<dbReference type="Pfam" id="PF01466">
    <property type="entry name" value="Skp1"/>
    <property type="match status" value="1"/>
</dbReference>
<gene>
    <name evidence="3" type="ORF">KY290_012190</name>
</gene>
<accession>A0ABQ7W2T1</accession>
<name>A0ABQ7W2T1_SOLTU</name>
<dbReference type="SUPFAM" id="SSF81382">
    <property type="entry name" value="Skp1 dimerisation domain-like"/>
    <property type="match status" value="1"/>
</dbReference>
<dbReference type="PANTHER" id="PTHR11165">
    <property type="entry name" value="SKP1"/>
    <property type="match status" value="1"/>
</dbReference>
<dbReference type="InterPro" id="IPR016897">
    <property type="entry name" value="SKP1"/>
</dbReference>
<dbReference type="Proteomes" id="UP000826656">
    <property type="component" value="Unassembled WGS sequence"/>
</dbReference>
<proteinExistence type="predicted"/>
<feature type="domain" description="SKP1 component dimerisation" evidence="2">
    <location>
        <begin position="37"/>
        <end position="82"/>
    </location>
</feature>
<reference evidence="3 4" key="1">
    <citation type="journal article" date="2021" name="bioRxiv">
        <title>Chromosome-scale and haplotype-resolved genome assembly of a tetraploid potato cultivar.</title>
        <authorList>
            <person name="Sun H."/>
            <person name="Jiao W.-B."/>
            <person name="Krause K."/>
            <person name="Campoy J.A."/>
            <person name="Goel M."/>
            <person name="Folz-Donahue K."/>
            <person name="Kukat C."/>
            <person name="Huettel B."/>
            <person name="Schneeberger K."/>
        </authorList>
    </citation>
    <scope>NUCLEOTIDE SEQUENCE [LARGE SCALE GENOMIC DNA]</scope>
    <source>
        <strain evidence="3">SolTubOtavaFocal</strain>
        <tissue evidence="3">Leaves</tissue>
    </source>
</reference>
<keyword evidence="4" id="KW-1185">Reference proteome</keyword>
<sequence length="84" mass="10211">MTKVVQYWKKYSEEGFTEDQLKCFDKYFLKMSQSELLKEVIIQEFADRIKGKTIEEIREVFGIVNDYTPEEEEEVRRENAWAFE</sequence>
<organism evidence="3 4">
    <name type="scientific">Solanum tuberosum</name>
    <name type="common">Potato</name>
    <dbReference type="NCBI Taxonomy" id="4113"/>
    <lineage>
        <taxon>Eukaryota</taxon>
        <taxon>Viridiplantae</taxon>
        <taxon>Streptophyta</taxon>
        <taxon>Embryophyta</taxon>
        <taxon>Tracheophyta</taxon>
        <taxon>Spermatophyta</taxon>
        <taxon>Magnoliopsida</taxon>
        <taxon>eudicotyledons</taxon>
        <taxon>Gunneridae</taxon>
        <taxon>Pentapetalae</taxon>
        <taxon>asterids</taxon>
        <taxon>lamiids</taxon>
        <taxon>Solanales</taxon>
        <taxon>Solanaceae</taxon>
        <taxon>Solanoideae</taxon>
        <taxon>Solaneae</taxon>
        <taxon>Solanum</taxon>
    </lineage>
</organism>
<evidence type="ECO:0000313" key="4">
    <source>
        <dbReference type="Proteomes" id="UP000826656"/>
    </source>
</evidence>
<protein>
    <recommendedName>
        <fullName evidence="2">SKP1 component dimerisation domain-containing protein</fullName>
    </recommendedName>
</protein>
<dbReference type="Gene3D" id="3.30.710.10">
    <property type="entry name" value="Potassium Channel Kv1.1, Chain A"/>
    <property type="match status" value="1"/>
</dbReference>
<evidence type="ECO:0000259" key="2">
    <source>
        <dbReference type="Pfam" id="PF01466"/>
    </source>
</evidence>
<comment type="caution">
    <text evidence="3">The sequence shown here is derived from an EMBL/GenBank/DDBJ whole genome shotgun (WGS) entry which is preliminary data.</text>
</comment>
<comment type="pathway">
    <text evidence="1">Protein modification; protein ubiquitination.</text>
</comment>
<dbReference type="InterPro" id="IPR011333">
    <property type="entry name" value="SKP1/BTB/POZ_sf"/>
</dbReference>
<dbReference type="InterPro" id="IPR016072">
    <property type="entry name" value="Skp1_comp_dimer"/>
</dbReference>
<evidence type="ECO:0000256" key="1">
    <source>
        <dbReference type="ARBA" id="ARBA00004906"/>
    </source>
</evidence>